<dbReference type="Pfam" id="PF02281">
    <property type="entry name" value="Dimer_Tnp_Tn5"/>
    <property type="match status" value="1"/>
</dbReference>
<reference evidence="2 3" key="1">
    <citation type="submission" date="2020-04" db="EMBL/GenBank/DDBJ databases">
        <authorList>
            <person name="De Canck E."/>
        </authorList>
    </citation>
    <scope>NUCLEOTIDE SEQUENCE [LARGE SCALE GENOMIC DNA]</scope>
    <source>
        <strain evidence="2 3">LMG 29542</strain>
    </source>
</reference>
<dbReference type="AlphaFoldDB" id="A0A6J5F7B9"/>
<dbReference type="InterPro" id="IPR003201">
    <property type="entry name" value="Transposase_Tn5"/>
</dbReference>
<proteinExistence type="predicted"/>
<dbReference type="EMBL" id="CADIKH010000171">
    <property type="protein sequence ID" value="CAB3774790.1"/>
    <property type="molecule type" value="Genomic_DNA"/>
</dbReference>
<dbReference type="Gene3D" id="1.10.740.10">
    <property type="entry name" value="Transferase Inhibitor Protein From Tn5, Chain"/>
    <property type="match status" value="1"/>
</dbReference>
<name>A0A6J5F7B9_9BURK</name>
<evidence type="ECO:0000313" key="2">
    <source>
        <dbReference type="EMBL" id="CAB3774790.1"/>
    </source>
</evidence>
<evidence type="ECO:0000259" key="1">
    <source>
        <dbReference type="Pfam" id="PF02281"/>
    </source>
</evidence>
<dbReference type="SUPFAM" id="SSF53098">
    <property type="entry name" value="Ribonuclease H-like"/>
    <property type="match status" value="1"/>
</dbReference>
<accession>A0A6J5F7B9</accession>
<organism evidence="2 3">
    <name type="scientific">Paraburkholderia humisilvae</name>
    <dbReference type="NCBI Taxonomy" id="627669"/>
    <lineage>
        <taxon>Bacteria</taxon>
        <taxon>Pseudomonadati</taxon>
        <taxon>Pseudomonadota</taxon>
        <taxon>Betaproteobacteria</taxon>
        <taxon>Burkholderiales</taxon>
        <taxon>Burkholderiaceae</taxon>
        <taxon>Paraburkholderia</taxon>
    </lineage>
</organism>
<evidence type="ECO:0000313" key="3">
    <source>
        <dbReference type="Proteomes" id="UP000494363"/>
    </source>
</evidence>
<sequence>MPGGFLARKGDGEPGVKTIWQGLQRVMDFAAGLRFARELGQGLTCV</sequence>
<gene>
    <name evidence="2" type="ORF">LMG29542_08172</name>
</gene>
<feature type="domain" description="Transposase Tn5 dimerisation" evidence="1">
    <location>
        <begin position="3"/>
        <end position="39"/>
    </location>
</feature>
<dbReference type="InterPro" id="IPR012337">
    <property type="entry name" value="RNaseH-like_sf"/>
</dbReference>
<dbReference type="Proteomes" id="UP000494363">
    <property type="component" value="Unassembled WGS sequence"/>
</dbReference>
<dbReference type="InterPro" id="IPR014737">
    <property type="entry name" value="Transposase_Tn5-like_C"/>
</dbReference>
<protein>
    <recommendedName>
        <fullName evidence="1">Transposase Tn5 dimerisation domain-containing protein</fullName>
    </recommendedName>
</protein>
<keyword evidence="3" id="KW-1185">Reference proteome</keyword>